<gene>
    <name evidence="1" type="ORF">METZ01_LOCUS7943</name>
</gene>
<dbReference type="EMBL" id="UINC01000426">
    <property type="protein sequence ID" value="SUZ55089.1"/>
    <property type="molecule type" value="Genomic_DNA"/>
</dbReference>
<accession>A0A381NL46</accession>
<sequence>MDKQPSSISDKPKLSIISPLTKILASSASSVCETSIIITLRSIPT</sequence>
<reference evidence="1" key="1">
    <citation type="submission" date="2018-05" db="EMBL/GenBank/DDBJ databases">
        <authorList>
            <person name="Lanie J.A."/>
            <person name="Ng W.-L."/>
            <person name="Kazmierczak K.M."/>
            <person name="Andrzejewski T.M."/>
            <person name="Davidsen T.M."/>
            <person name="Wayne K.J."/>
            <person name="Tettelin H."/>
            <person name="Glass J.I."/>
            <person name="Rusch D."/>
            <person name="Podicherti R."/>
            <person name="Tsui H.-C.T."/>
            <person name="Winkler M.E."/>
        </authorList>
    </citation>
    <scope>NUCLEOTIDE SEQUENCE</scope>
</reference>
<protein>
    <submittedName>
        <fullName evidence="1">Uncharacterized protein</fullName>
    </submittedName>
</protein>
<dbReference type="AlphaFoldDB" id="A0A381NL46"/>
<organism evidence="1">
    <name type="scientific">marine metagenome</name>
    <dbReference type="NCBI Taxonomy" id="408172"/>
    <lineage>
        <taxon>unclassified sequences</taxon>
        <taxon>metagenomes</taxon>
        <taxon>ecological metagenomes</taxon>
    </lineage>
</organism>
<evidence type="ECO:0000313" key="1">
    <source>
        <dbReference type="EMBL" id="SUZ55089.1"/>
    </source>
</evidence>
<proteinExistence type="predicted"/>
<name>A0A381NL46_9ZZZZ</name>